<reference evidence="1 2" key="1">
    <citation type="journal article" date="2022" name="bioRxiv">
        <title>An ancient truncated duplication of the anti-Mullerian hormone receptor type 2 gene is a potential conserved master sex determinant in the Pangasiidae catfish family.</title>
        <authorList>
            <person name="Wen M."/>
            <person name="Pan Q."/>
            <person name="Jouanno E."/>
            <person name="Montfort J."/>
            <person name="Zahm M."/>
            <person name="Cabau C."/>
            <person name="Klopp C."/>
            <person name="Iampietro C."/>
            <person name="Roques C."/>
            <person name="Bouchez O."/>
            <person name="Castinel A."/>
            <person name="Donnadieu C."/>
            <person name="Parrinello H."/>
            <person name="Poncet C."/>
            <person name="Belmonte E."/>
            <person name="Gautier V."/>
            <person name="Avarre J.-C."/>
            <person name="Dugue R."/>
            <person name="Gustiano R."/>
            <person name="Ha T.T.T."/>
            <person name="Campet M."/>
            <person name="Sriphairoj K."/>
            <person name="Ribolli J."/>
            <person name="de Almeida F.L."/>
            <person name="Desvignes T."/>
            <person name="Postlethwait J.H."/>
            <person name="Bucao C.F."/>
            <person name="Robinson-Rechavi M."/>
            <person name="Bobe J."/>
            <person name="Herpin A."/>
            <person name="Guiguen Y."/>
        </authorList>
    </citation>
    <scope>NUCLEOTIDE SEQUENCE [LARGE SCALE GENOMIC DNA]</scope>
    <source>
        <strain evidence="1">YG-Dec2019</strain>
    </source>
</reference>
<gene>
    <name evidence="1" type="ORF">PGIGA_G00209200</name>
</gene>
<protein>
    <submittedName>
        <fullName evidence="1">Uncharacterized protein</fullName>
    </submittedName>
</protein>
<sequence>MFHNIKGSYKWIKGSWLFSVSELAAPGAEVGRISATDADLGENARLEYTILEGESGDTFSIKGVNQEAIITLNKAVDYESRSSYSFSVEVMNPTVDPRFLRRGPFKDRASVRVAVLDADEPPRFSRARYHMEVSENCPPACTVGRVSAVDPDTGLSSNIRYSIDPQSDPEALFRITPDTGLITTTTELDREHEQWHNITIIATQRDNPSQVSRVLVAIETLDLNDNAPELDRQYTTAMCDSASTGQVVQVLRAIDRDEGGNDSTVYFNIPAESSAALNFSIRESGGPTASLVLVSPLQALSRSSTSSLTLHVPLVLRDVSSGLTSTATVTVSVCPCLRGGARAGEKEKQSDAEWERETVCLPQHSSLPSPGLSTAALLAILACGATLLAVTALSLSLRRQKRDSLSPLEEDDVRENIITYDDEGGGEVDTAAFDITALQSAPHSARRGYRTLDSRNIRLSQRGQDKSRTYSSWAQSGAMDSGQYPSQTPLYGRLCYSSQTLPVLRRSQGPYDPGLTELGYRVSGGQPDHSLVIHNQGAMVGPLEPGALYMGPSEVGNSSREGTASQDGATASEEGTPQKNDTKEDSGSDAQQSQDLNWVQSDSAPRELVLTRSGSLARPGASGGWLCDSATLPMTGRRSSRAGLSPKKSAAGSTDGTDGANNAMQSVSRNYTTVLQGEQQKDYTGSLSRGGLEMGSSFVVARPEGGIPLCVPESTGFVADWRERVGVGAYSLGRRDMMPQLLPYPGQGRGAFGGILGYGGAWPTVPEAAGRGMQGGGGQSLALRVGEFLRLRLAQVTFDPTQPPYDSVQVYGLEGTGSRAGSLSSLESEGEKESNKEEWGGGLEEWGPRFHKLAQLFQEREKEMEDEKESETETPRNQNDKEKQEREQQSGDERKDKD</sequence>
<comment type="caution">
    <text evidence="1">The sequence shown here is derived from an EMBL/GenBank/DDBJ whole genome shotgun (WGS) entry which is preliminary data.</text>
</comment>
<organism evidence="1 2">
    <name type="scientific">Pangasianodon gigas</name>
    <name type="common">Mekong giant catfish</name>
    <name type="synonym">Pangasius gigas</name>
    <dbReference type="NCBI Taxonomy" id="30993"/>
    <lineage>
        <taxon>Eukaryota</taxon>
        <taxon>Metazoa</taxon>
        <taxon>Chordata</taxon>
        <taxon>Craniata</taxon>
        <taxon>Vertebrata</taxon>
        <taxon>Euteleostomi</taxon>
        <taxon>Actinopterygii</taxon>
        <taxon>Neopterygii</taxon>
        <taxon>Teleostei</taxon>
        <taxon>Ostariophysi</taxon>
        <taxon>Siluriformes</taxon>
        <taxon>Pangasiidae</taxon>
        <taxon>Pangasianodon</taxon>
    </lineage>
</organism>
<accession>A0ACC5WGF8</accession>
<name>A0ACC5WGF8_PANGG</name>
<evidence type="ECO:0000313" key="2">
    <source>
        <dbReference type="Proteomes" id="UP000829447"/>
    </source>
</evidence>
<dbReference type="Proteomes" id="UP000829447">
    <property type="component" value="Linkage Group LG4"/>
</dbReference>
<dbReference type="EMBL" id="CM040457">
    <property type="protein sequence ID" value="MCI4377952.1"/>
    <property type="molecule type" value="Genomic_DNA"/>
</dbReference>
<keyword evidence="2" id="KW-1185">Reference proteome</keyword>
<proteinExistence type="predicted"/>
<evidence type="ECO:0000313" key="1">
    <source>
        <dbReference type="EMBL" id="MCI4377952.1"/>
    </source>
</evidence>